<gene>
    <name evidence="3" type="ORF">H1S01_07465</name>
</gene>
<dbReference type="PROSITE" id="PS51831">
    <property type="entry name" value="HD"/>
    <property type="match status" value="1"/>
</dbReference>
<organism evidence="3 4">
    <name type="scientific">Heliobacterium chlorum</name>
    <dbReference type="NCBI Taxonomy" id="2698"/>
    <lineage>
        <taxon>Bacteria</taxon>
        <taxon>Bacillati</taxon>
        <taxon>Bacillota</taxon>
        <taxon>Clostridia</taxon>
        <taxon>Eubacteriales</taxon>
        <taxon>Heliobacteriaceae</taxon>
        <taxon>Heliobacterium</taxon>
    </lineage>
</organism>
<name>A0ABR7T0M9_HELCL</name>
<comment type="caution">
    <text evidence="3">The sequence shown here is derived from an EMBL/GenBank/DDBJ whole genome shotgun (WGS) entry which is preliminary data.</text>
</comment>
<proteinExistence type="predicted"/>
<feature type="domain" description="HD-GYP" evidence="2">
    <location>
        <begin position="217"/>
        <end position="403"/>
    </location>
</feature>
<dbReference type="InterPro" id="IPR003607">
    <property type="entry name" value="HD/PDEase_dom"/>
</dbReference>
<dbReference type="InterPro" id="IPR006674">
    <property type="entry name" value="HD_domain"/>
</dbReference>
<dbReference type="PROSITE" id="PS51832">
    <property type="entry name" value="HD_GYP"/>
    <property type="match status" value="2"/>
</dbReference>
<dbReference type="PANTHER" id="PTHR43155">
    <property type="entry name" value="CYCLIC DI-GMP PHOSPHODIESTERASE PA4108-RELATED"/>
    <property type="match status" value="1"/>
</dbReference>
<dbReference type="PANTHER" id="PTHR43155:SF1">
    <property type="entry name" value="3'3'-CGAMP-SPECIFIC PHOSPHODIESTERASE 1"/>
    <property type="match status" value="1"/>
</dbReference>
<dbReference type="SUPFAM" id="SSF109604">
    <property type="entry name" value="HD-domain/PDEase-like"/>
    <property type="match status" value="2"/>
</dbReference>
<evidence type="ECO:0000313" key="4">
    <source>
        <dbReference type="Proteomes" id="UP000617402"/>
    </source>
</evidence>
<evidence type="ECO:0000259" key="2">
    <source>
        <dbReference type="PROSITE" id="PS51832"/>
    </source>
</evidence>
<evidence type="ECO:0000259" key="1">
    <source>
        <dbReference type="PROSITE" id="PS51831"/>
    </source>
</evidence>
<dbReference type="EMBL" id="JACVHF010000005">
    <property type="protein sequence ID" value="MBC9784348.1"/>
    <property type="molecule type" value="Genomic_DNA"/>
</dbReference>
<dbReference type="CDD" id="cd00077">
    <property type="entry name" value="HDc"/>
    <property type="match status" value="2"/>
</dbReference>
<feature type="domain" description="HD" evidence="1">
    <location>
        <begin position="27"/>
        <end position="149"/>
    </location>
</feature>
<keyword evidence="4" id="KW-1185">Reference proteome</keyword>
<feature type="domain" description="HD-GYP" evidence="2">
    <location>
        <begin position="5"/>
        <end position="199"/>
    </location>
</feature>
<dbReference type="InterPro" id="IPR037522">
    <property type="entry name" value="HD_GYP_dom"/>
</dbReference>
<evidence type="ECO:0000313" key="3">
    <source>
        <dbReference type="EMBL" id="MBC9784348.1"/>
    </source>
</evidence>
<sequence>MRFNLNEFLIALSFALDFVEMDIFGIVTNHSKRVAYMSMRMAEKLGMSQREIFDIVSLSILHDNGASEKILHDKLKNEPMSSLQSIESKQEHGLKGEENVKEYPFLTDVHNVIKYHHENYDGTGFFQIKGDDIPVMAQIIKLADTVELNTSLNKVTIAEKRRIQEYVKLQEMSAFSPKIVNAFIEVSQTPHFWLDLKDEFIHASLQRNIPNFSVEMTFAQLHNITRVFSKIIDAKSTFTQVHSSELADKVAKMGEYYKKPDDEIYQLIIAADLHDIGKLAVSNAILDKPGRLDEEEFDAIKQHSYYTRLSLQEIQGFEDIMEWASNHHEKLNGKGYPYGKRGTELDFNSRLIACLDVYQALTEDRPYREAITHRKSSEILMGMIRDGSLDEQITSDVIGVFKR</sequence>
<dbReference type="RefSeq" id="WP_188039460.1">
    <property type="nucleotide sequence ID" value="NZ_JACVHF010000005.1"/>
</dbReference>
<dbReference type="Pfam" id="PF13487">
    <property type="entry name" value="HD_5"/>
    <property type="match status" value="2"/>
</dbReference>
<dbReference type="Proteomes" id="UP000617402">
    <property type="component" value="Unassembled WGS sequence"/>
</dbReference>
<dbReference type="SMART" id="SM00471">
    <property type="entry name" value="HDc"/>
    <property type="match status" value="2"/>
</dbReference>
<dbReference type="Gene3D" id="1.10.3210.10">
    <property type="entry name" value="Hypothetical protein af1432"/>
    <property type="match status" value="2"/>
</dbReference>
<protein>
    <submittedName>
        <fullName evidence="3">HD domain-containing protein</fullName>
    </submittedName>
</protein>
<accession>A0ABR7T0M9</accession>
<reference evidence="3 4" key="1">
    <citation type="submission" date="2020-07" db="EMBL/GenBank/DDBJ databases">
        <title>Draft whole-genome sequence of Heliobacterium chlorum DSM 3682, type strain.</title>
        <authorList>
            <person name="Kyndt J.A."/>
            <person name="Meyer T.E."/>
            <person name="Imhoff J.F."/>
        </authorList>
    </citation>
    <scope>NUCLEOTIDE SEQUENCE [LARGE SCALE GENOMIC DNA]</scope>
    <source>
        <strain evidence="3 4">DSM 3682</strain>
    </source>
</reference>